<evidence type="ECO:0000313" key="2">
    <source>
        <dbReference type="Proteomes" id="UP000054217"/>
    </source>
</evidence>
<dbReference type="InParanoid" id="A0A0C3NQ80"/>
<proteinExistence type="predicted"/>
<reference evidence="1 2" key="1">
    <citation type="submission" date="2014-04" db="EMBL/GenBank/DDBJ databases">
        <authorList>
            <consortium name="DOE Joint Genome Institute"/>
            <person name="Kuo A."/>
            <person name="Kohler A."/>
            <person name="Costa M.D."/>
            <person name="Nagy L.G."/>
            <person name="Floudas D."/>
            <person name="Copeland A."/>
            <person name="Barry K.W."/>
            <person name="Cichocki N."/>
            <person name="Veneault-Fourrey C."/>
            <person name="LaButti K."/>
            <person name="Lindquist E.A."/>
            <person name="Lipzen A."/>
            <person name="Lundell T."/>
            <person name="Morin E."/>
            <person name="Murat C."/>
            <person name="Sun H."/>
            <person name="Tunlid A."/>
            <person name="Henrissat B."/>
            <person name="Grigoriev I.V."/>
            <person name="Hibbett D.S."/>
            <person name="Martin F."/>
            <person name="Nordberg H.P."/>
            <person name="Cantor M.N."/>
            <person name="Hua S.X."/>
        </authorList>
    </citation>
    <scope>NUCLEOTIDE SEQUENCE [LARGE SCALE GENOMIC DNA]</scope>
    <source>
        <strain evidence="1 2">Marx 270</strain>
    </source>
</reference>
<name>A0A0C3NQ80_PISTI</name>
<accession>A0A0C3NQ80</accession>
<dbReference type="EMBL" id="KN831978">
    <property type="protein sequence ID" value="KIO03030.1"/>
    <property type="molecule type" value="Genomic_DNA"/>
</dbReference>
<reference evidence="2" key="2">
    <citation type="submission" date="2015-01" db="EMBL/GenBank/DDBJ databases">
        <title>Evolutionary Origins and Diversification of the Mycorrhizal Mutualists.</title>
        <authorList>
            <consortium name="DOE Joint Genome Institute"/>
            <consortium name="Mycorrhizal Genomics Consortium"/>
            <person name="Kohler A."/>
            <person name="Kuo A."/>
            <person name="Nagy L.G."/>
            <person name="Floudas D."/>
            <person name="Copeland A."/>
            <person name="Barry K.W."/>
            <person name="Cichocki N."/>
            <person name="Veneault-Fourrey C."/>
            <person name="LaButti K."/>
            <person name="Lindquist E.A."/>
            <person name="Lipzen A."/>
            <person name="Lundell T."/>
            <person name="Morin E."/>
            <person name="Murat C."/>
            <person name="Riley R."/>
            <person name="Ohm R."/>
            <person name="Sun H."/>
            <person name="Tunlid A."/>
            <person name="Henrissat B."/>
            <person name="Grigoriev I.V."/>
            <person name="Hibbett D.S."/>
            <person name="Martin F."/>
        </authorList>
    </citation>
    <scope>NUCLEOTIDE SEQUENCE [LARGE SCALE GENOMIC DNA]</scope>
    <source>
        <strain evidence="2">Marx 270</strain>
    </source>
</reference>
<dbReference type="HOGENOM" id="CLU_2198032_0_0_1"/>
<protein>
    <submittedName>
        <fullName evidence="1">Uncharacterized protein</fullName>
    </submittedName>
</protein>
<organism evidence="1 2">
    <name type="scientific">Pisolithus tinctorius Marx 270</name>
    <dbReference type="NCBI Taxonomy" id="870435"/>
    <lineage>
        <taxon>Eukaryota</taxon>
        <taxon>Fungi</taxon>
        <taxon>Dikarya</taxon>
        <taxon>Basidiomycota</taxon>
        <taxon>Agaricomycotina</taxon>
        <taxon>Agaricomycetes</taxon>
        <taxon>Agaricomycetidae</taxon>
        <taxon>Boletales</taxon>
        <taxon>Sclerodermatineae</taxon>
        <taxon>Pisolithaceae</taxon>
        <taxon>Pisolithus</taxon>
    </lineage>
</organism>
<keyword evidence="2" id="KW-1185">Reference proteome</keyword>
<sequence>MGGRAAFRKRMVWCAGVTGEICSSNAGGNDTAMLMGSALGDSDKPSVSSKSLMLAGGVCHRVRFSSTDNCIDNACSSSGVLDSTFLTTRIMTQLLKERPPQDSQRKYA</sequence>
<dbReference type="Proteomes" id="UP000054217">
    <property type="component" value="Unassembled WGS sequence"/>
</dbReference>
<evidence type="ECO:0000313" key="1">
    <source>
        <dbReference type="EMBL" id="KIO03030.1"/>
    </source>
</evidence>
<gene>
    <name evidence="1" type="ORF">M404DRAFT_1001658</name>
</gene>
<dbReference type="AlphaFoldDB" id="A0A0C3NQ80"/>